<sequence>MEWMCQMQRMLRWKSGFRSFKSIRTMNFLLLIFSILFKARRRRKPNKPKDGLKLQAPMQHRHMWQKLRKENHLMMKQNAVFRKTNMLK</sequence>
<reference evidence="1" key="1">
    <citation type="journal article" date="2008" name="BMC Genomics">
        <title>A conifer genomics resource of 200,000 spruce (Picea spp.) ESTs and 6,464 high-quality, sequence-finished full-length cDNAs for Sitka spruce (Picea sitchensis).</title>
        <authorList>
            <person name="Ralph S.G."/>
            <person name="Chun H.J."/>
            <person name="Kolosova N."/>
            <person name="Cooper D."/>
            <person name="Oddy C."/>
            <person name="Ritland C.E."/>
            <person name="Kirkpatrick R."/>
            <person name="Moore R."/>
            <person name="Barber S."/>
            <person name="Holt R.A."/>
            <person name="Jones S.J."/>
            <person name="Marra M.A."/>
            <person name="Douglas C.J."/>
            <person name="Ritland K."/>
            <person name="Bohlmann J."/>
        </authorList>
    </citation>
    <scope>NUCLEOTIDE SEQUENCE</scope>
    <source>
        <tissue evidence="1">Bark</tissue>
    </source>
</reference>
<dbReference type="AlphaFoldDB" id="A9P1G9"/>
<organism evidence="1">
    <name type="scientific">Picea sitchensis</name>
    <name type="common">Sitka spruce</name>
    <name type="synonym">Pinus sitchensis</name>
    <dbReference type="NCBI Taxonomy" id="3332"/>
    <lineage>
        <taxon>Eukaryota</taxon>
        <taxon>Viridiplantae</taxon>
        <taxon>Streptophyta</taxon>
        <taxon>Embryophyta</taxon>
        <taxon>Tracheophyta</taxon>
        <taxon>Spermatophyta</taxon>
        <taxon>Pinopsida</taxon>
        <taxon>Pinidae</taxon>
        <taxon>Conifers I</taxon>
        <taxon>Pinales</taxon>
        <taxon>Pinaceae</taxon>
        <taxon>Picea</taxon>
    </lineage>
</organism>
<accession>A9P1G9</accession>
<protein>
    <submittedName>
        <fullName evidence="1">Uncharacterized protein</fullName>
    </submittedName>
</protein>
<proteinExistence type="evidence at transcript level"/>
<dbReference type="EMBL" id="EF087490">
    <property type="protein sequence ID" value="ABK26730.1"/>
    <property type="molecule type" value="mRNA"/>
</dbReference>
<name>A9P1G9_PICSI</name>
<evidence type="ECO:0000313" key="1">
    <source>
        <dbReference type="EMBL" id="ABK26730.1"/>
    </source>
</evidence>